<accession>A1HR57</accession>
<proteinExistence type="predicted"/>
<dbReference type="Gene3D" id="3.90.1340.10">
    <property type="entry name" value="Phage tail collar domain"/>
    <property type="match status" value="1"/>
</dbReference>
<dbReference type="Proteomes" id="UP000005139">
    <property type="component" value="Unassembled WGS sequence"/>
</dbReference>
<dbReference type="InterPro" id="IPR037053">
    <property type="entry name" value="Phage_tail_collar_dom_sf"/>
</dbReference>
<dbReference type="eggNOG" id="COG4675">
    <property type="taxonomic scope" value="Bacteria"/>
</dbReference>
<reference evidence="1 2" key="1">
    <citation type="submission" date="2007-01" db="EMBL/GenBank/DDBJ databases">
        <title>Annotation of the draft genome assembly of Thermosinus carboxydivorans Nor1.</title>
        <authorList>
            <consortium name="US DOE Joint Genome Institute (JGI-ORNL)"/>
            <person name="Larimer F."/>
            <person name="Land M."/>
            <person name="Hauser L."/>
        </authorList>
    </citation>
    <scope>NUCLEOTIDE SEQUENCE [LARGE SCALE GENOMIC DNA]</scope>
    <source>
        <strain evidence="1 2">Nor1</strain>
    </source>
</reference>
<organism evidence="1 2">
    <name type="scientific">Thermosinus carboxydivorans Nor1</name>
    <dbReference type="NCBI Taxonomy" id="401526"/>
    <lineage>
        <taxon>Bacteria</taxon>
        <taxon>Bacillati</taxon>
        <taxon>Bacillota</taxon>
        <taxon>Negativicutes</taxon>
        <taxon>Selenomonadales</taxon>
        <taxon>Sporomusaceae</taxon>
        <taxon>Thermosinus</taxon>
    </lineage>
</organism>
<name>A1HR57_9FIRM</name>
<dbReference type="RefSeq" id="WP_007289505.1">
    <property type="nucleotide sequence ID" value="NZ_AAWL01000009.1"/>
</dbReference>
<protein>
    <submittedName>
        <fullName evidence="1">Uncharacterized protein</fullName>
    </submittedName>
</protein>
<dbReference type="OrthoDB" id="1681113at2"/>
<comment type="caution">
    <text evidence="1">The sequence shown here is derived from an EMBL/GenBank/DDBJ whole genome shotgun (WGS) entry which is preliminary data.</text>
</comment>
<reference evidence="1 2" key="2">
    <citation type="submission" date="2007-01" db="EMBL/GenBank/DDBJ databases">
        <title>Sequencing of the draft genome and assembly of Thermosinus carboxydivorans Nor1.</title>
        <authorList>
            <consortium name="US DOE Joint Genome Institute (JGI-PGF)"/>
            <person name="Copeland A."/>
            <person name="Lucas S."/>
            <person name="Lapidus A."/>
            <person name="Barry K."/>
            <person name="Glavina del Rio T."/>
            <person name="Dalin E."/>
            <person name="Tice H."/>
            <person name="Bruce D."/>
            <person name="Pitluck S."/>
            <person name="Richardson P."/>
        </authorList>
    </citation>
    <scope>NUCLEOTIDE SEQUENCE [LARGE SCALE GENOMIC DNA]</scope>
    <source>
        <strain evidence="1 2">Nor1</strain>
    </source>
</reference>
<gene>
    <name evidence="1" type="ORF">TcarDRAFT_1289</name>
</gene>
<dbReference type="EMBL" id="AAWL01000009">
    <property type="protein sequence ID" value="EAX47554.1"/>
    <property type="molecule type" value="Genomic_DNA"/>
</dbReference>
<keyword evidence="2" id="KW-1185">Reference proteome</keyword>
<dbReference type="SUPFAM" id="SSF88874">
    <property type="entry name" value="Receptor-binding domain of short tail fibre protein gp12"/>
    <property type="match status" value="1"/>
</dbReference>
<dbReference type="AlphaFoldDB" id="A1HR57"/>
<sequence length="269" mass="29508">MDIKPLPQTPILSQGVDKTTRNAFSDVHTRLNQLIQLMVPLTDVITAAAWQPNKTYAVGDICYSPNAPSYTRMECVVAGRSGTTEPTWPTVGNMVVDGTVTWIVDDVRDGTPVGRIVAEISPICRPGYLKANGALVSRAAYPRLWAYVQARGLVVPDTVWPANYWGCFSTGDGSTTFRLPDLRGEFIRGGDDGRGVDGGRAFGSWQADGIKSHNHPYQSQPYLFVESFDGGDVIAERTSTAKWVTHYTSNFGGPETRPRNIALLYCIKY</sequence>
<evidence type="ECO:0000313" key="2">
    <source>
        <dbReference type="Proteomes" id="UP000005139"/>
    </source>
</evidence>
<evidence type="ECO:0000313" key="1">
    <source>
        <dbReference type="EMBL" id="EAX47554.1"/>
    </source>
</evidence>